<keyword evidence="2 11" id="KW-1003">Cell membrane</keyword>
<dbReference type="NCBIfam" id="NF001454">
    <property type="entry name" value="PRK00315.1"/>
    <property type="match status" value="1"/>
</dbReference>
<keyword evidence="13" id="KW-1185">Reference proteome</keyword>
<evidence type="ECO:0000256" key="3">
    <source>
        <dbReference type="ARBA" id="ARBA00022538"/>
    </source>
</evidence>
<keyword evidence="4 11" id="KW-0812">Transmembrane</keyword>
<organism evidence="12 13">
    <name type="scientific">Hymenobacter metallicola</name>
    <dbReference type="NCBI Taxonomy" id="2563114"/>
    <lineage>
        <taxon>Bacteria</taxon>
        <taxon>Pseudomonadati</taxon>
        <taxon>Bacteroidota</taxon>
        <taxon>Cytophagia</taxon>
        <taxon>Cytophagales</taxon>
        <taxon>Hymenobacteraceae</taxon>
        <taxon>Hymenobacter</taxon>
    </lineage>
</organism>
<dbReference type="Proteomes" id="UP000298471">
    <property type="component" value="Unassembled WGS sequence"/>
</dbReference>
<evidence type="ECO:0000256" key="8">
    <source>
        <dbReference type="ARBA" id="ARBA00022989"/>
    </source>
</evidence>
<dbReference type="PANTHER" id="PTHR30042:SF2">
    <property type="entry name" value="POTASSIUM-TRANSPORTING ATPASE KDPC SUBUNIT"/>
    <property type="match status" value="1"/>
</dbReference>
<evidence type="ECO:0000256" key="6">
    <source>
        <dbReference type="ARBA" id="ARBA00022840"/>
    </source>
</evidence>
<evidence type="ECO:0000313" key="12">
    <source>
        <dbReference type="EMBL" id="TGE29182.1"/>
    </source>
</evidence>
<keyword evidence="1 11" id="KW-0813">Transport</keyword>
<accession>A0A4Z0QKD7</accession>
<evidence type="ECO:0000256" key="2">
    <source>
        <dbReference type="ARBA" id="ARBA00022475"/>
    </source>
</evidence>
<dbReference type="PIRSF" id="PIRSF001296">
    <property type="entry name" value="K_ATPase_KdpC"/>
    <property type="match status" value="1"/>
</dbReference>
<comment type="subunit">
    <text evidence="11">The system is composed of three essential subunits: KdpA, KdpB and KdpC.</text>
</comment>
<evidence type="ECO:0000256" key="10">
    <source>
        <dbReference type="ARBA" id="ARBA00023136"/>
    </source>
</evidence>
<dbReference type="NCBIfam" id="TIGR00681">
    <property type="entry name" value="kdpC"/>
    <property type="match status" value="1"/>
</dbReference>
<dbReference type="AlphaFoldDB" id="A0A4Z0QKD7"/>
<keyword evidence="9 11" id="KW-0406">Ion transport</keyword>
<keyword evidence="5 11" id="KW-0547">Nucleotide-binding</keyword>
<sequence>MKTQLLPAFRLTLVLLVLCAVLYPALIWAGAHLAPGGGQGVTVRHHGRVVGFANVGQKFDRPEYFNSRPSAVDYNASGSAGSNKGPSNPEYLAEVHTRVEAFLQQNPTVKAGNVPAELVTASGSGLDPHLSPAGAYAQVARVARLRRLPVVRVRALVAAHVEEPIFVFFGPAKVNVLALNLALDDLAPLPRR</sequence>
<keyword evidence="3 11" id="KW-0633">Potassium transport</keyword>
<reference evidence="12 13" key="1">
    <citation type="submission" date="2019-04" db="EMBL/GenBank/DDBJ databases">
        <authorList>
            <person name="Feng G."/>
            <person name="Zhang J."/>
            <person name="Zhu H."/>
        </authorList>
    </citation>
    <scope>NUCLEOTIDE SEQUENCE [LARGE SCALE GENOMIC DNA]</scope>
    <source>
        <strain evidence="12 13">9PBR-1</strain>
    </source>
</reference>
<comment type="subcellular location">
    <subcellularLocation>
        <location evidence="11">Cell membrane</location>
        <topology evidence="11">Single-pass membrane protein</topology>
    </subcellularLocation>
</comment>
<dbReference type="Pfam" id="PF02669">
    <property type="entry name" value="KdpC"/>
    <property type="match status" value="1"/>
</dbReference>
<dbReference type="GO" id="GO:0005886">
    <property type="term" value="C:plasma membrane"/>
    <property type="evidence" value="ECO:0007669"/>
    <property type="project" value="UniProtKB-SubCell"/>
</dbReference>
<keyword evidence="10 11" id="KW-0472">Membrane</keyword>
<dbReference type="EMBL" id="SRMB01000001">
    <property type="protein sequence ID" value="TGE29182.1"/>
    <property type="molecule type" value="Genomic_DNA"/>
</dbReference>
<dbReference type="RefSeq" id="WP_135393365.1">
    <property type="nucleotide sequence ID" value="NZ_SRMB01000001.1"/>
</dbReference>
<proteinExistence type="inferred from homology"/>
<protein>
    <recommendedName>
        <fullName evidence="11">Potassium-transporting ATPase KdpC subunit</fullName>
    </recommendedName>
    <alternativeName>
        <fullName evidence="11">ATP phosphohydrolase [potassium-transporting] C chain</fullName>
    </alternativeName>
    <alternativeName>
        <fullName evidence="11">Potassium-binding and translocating subunit C</fullName>
    </alternativeName>
    <alternativeName>
        <fullName evidence="11">Potassium-translocating ATPase C chain</fullName>
    </alternativeName>
</protein>
<evidence type="ECO:0000256" key="7">
    <source>
        <dbReference type="ARBA" id="ARBA00022958"/>
    </source>
</evidence>
<gene>
    <name evidence="11 12" type="primary">kdpC</name>
    <name evidence="12" type="ORF">E5K02_06925</name>
</gene>
<evidence type="ECO:0000313" key="13">
    <source>
        <dbReference type="Proteomes" id="UP000298471"/>
    </source>
</evidence>
<evidence type="ECO:0000256" key="11">
    <source>
        <dbReference type="HAMAP-Rule" id="MF_00276"/>
    </source>
</evidence>
<evidence type="ECO:0000256" key="5">
    <source>
        <dbReference type="ARBA" id="ARBA00022741"/>
    </source>
</evidence>
<evidence type="ECO:0000256" key="1">
    <source>
        <dbReference type="ARBA" id="ARBA00022448"/>
    </source>
</evidence>
<comment type="function">
    <text evidence="11">Part of the high-affinity ATP-driven potassium transport (or Kdp) system, which catalyzes the hydrolysis of ATP coupled with the electrogenic transport of potassium into the cytoplasm. This subunit acts as a catalytic chaperone that increases the ATP-binding affinity of the ATP-hydrolyzing subunit KdpB by the formation of a transient KdpB/KdpC/ATP ternary complex.</text>
</comment>
<dbReference type="GO" id="GO:0005524">
    <property type="term" value="F:ATP binding"/>
    <property type="evidence" value="ECO:0007669"/>
    <property type="project" value="UniProtKB-UniRule"/>
</dbReference>
<dbReference type="InterPro" id="IPR003820">
    <property type="entry name" value="KdpC"/>
</dbReference>
<keyword evidence="6 11" id="KW-0067">ATP-binding</keyword>
<comment type="caution">
    <text evidence="12">The sequence shown here is derived from an EMBL/GenBank/DDBJ whole genome shotgun (WGS) entry which is preliminary data.</text>
</comment>
<dbReference type="PANTHER" id="PTHR30042">
    <property type="entry name" value="POTASSIUM-TRANSPORTING ATPASE C CHAIN"/>
    <property type="match status" value="1"/>
</dbReference>
<keyword evidence="7 11" id="KW-0630">Potassium</keyword>
<dbReference type="HAMAP" id="MF_00276">
    <property type="entry name" value="KdpC"/>
    <property type="match status" value="1"/>
</dbReference>
<evidence type="ECO:0000256" key="4">
    <source>
        <dbReference type="ARBA" id="ARBA00022692"/>
    </source>
</evidence>
<comment type="similarity">
    <text evidence="11">Belongs to the KdpC family.</text>
</comment>
<dbReference type="OrthoDB" id="9809491at2"/>
<name>A0A4Z0QKD7_9BACT</name>
<keyword evidence="8 11" id="KW-1133">Transmembrane helix</keyword>
<dbReference type="GO" id="GO:0008556">
    <property type="term" value="F:P-type potassium transmembrane transporter activity"/>
    <property type="evidence" value="ECO:0007669"/>
    <property type="project" value="InterPro"/>
</dbReference>
<evidence type="ECO:0000256" key="9">
    <source>
        <dbReference type="ARBA" id="ARBA00023065"/>
    </source>
</evidence>